<evidence type="ECO:0000256" key="1">
    <source>
        <dbReference type="SAM" id="MobiDB-lite"/>
    </source>
</evidence>
<organism evidence="2 3">
    <name type="scientific">Drosophila hydei</name>
    <name type="common">Fruit fly</name>
    <dbReference type="NCBI Taxonomy" id="7224"/>
    <lineage>
        <taxon>Eukaryota</taxon>
        <taxon>Metazoa</taxon>
        <taxon>Ecdysozoa</taxon>
        <taxon>Arthropoda</taxon>
        <taxon>Hexapoda</taxon>
        <taxon>Insecta</taxon>
        <taxon>Pterygota</taxon>
        <taxon>Neoptera</taxon>
        <taxon>Endopterygota</taxon>
        <taxon>Diptera</taxon>
        <taxon>Brachycera</taxon>
        <taxon>Muscomorpha</taxon>
        <taxon>Ephydroidea</taxon>
        <taxon>Drosophilidae</taxon>
        <taxon>Drosophila</taxon>
    </lineage>
</organism>
<feature type="compositionally biased region" description="Basic and acidic residues" evidence="1">
    <location>
        <begin position="555"/>
        <end position="570"/>
    </location>
</feature>
<feature type="compositionally biased region" description="Low complexity" evidence="1">
    <location>
        <begin position="392"/>
        <end position="405"/>
    </location>
</feature>
<proteinExistence type="predicted"/>
<dbReference type="RefSeq" id="XP_023165956.2">
    <property type="nucleotide sequence ID" value="XM_023310188.2"/>
</dbReference>
<name>A0A6J1LMF0_DROHY</name>
<dbReference type="AlphaFoldDB" id="A0A6J1LMF0"/>
<evidence type="ECO:0000313" key="2">
    <source>
        <dbReference type="Proteomes" id="UP000504633"/>
    </source>
</evidence>
<feature type="compositionally biased region" description="Polar residues" evidence="1">
    <location>
        <begin position="17"/>
        <end position="31"/>
    </location>
</feature>
<dbReference type="Proteomes" id="UP000504633">
    <property type="component" value="Unplaced"/>
</dbReference>
<accession>A0A6J1LMF0</accession>
<gene>
    <name evidence="3" type="primary">LOC111596119</name>
</gene>
<protein>
    <submittedName>
        <fullName evidence="3">Uncharacterized protein LOC111596119</fullName>
    </submittedName>
</protein>
<dbReference type="GeneID" id="111596119"/>
<dbReference type="OrthoDB" id="7871858at2759"/>
<feature type="compositionally biased region" description="Polar residues" evidence="1">
    <location>
        <begin position="1"/>
        <end position="11"/>
    </location>
</feature>
<feature type="region of interest" description="Disordered" evidence="1">
    <location>
        <begin position="524"/>
        <end position="588"/>
    </location>
</feature>
<keyword evidence="2" id="KW-1185">Reference proteome</keyword>
<feature type="compositionally biased region" description="Basic residues" evidence="1">
    <location>
        <begin position="469"/>
        <end position="481"/>
    </location>
</feature>
<reference evidence="3" key="1">
    <citation type="submission" date="2025-08" db="UniProtKB">
        <authorList>
            <consortium name="RefSeq"/>
        </authorList>
    </citation>
    <scope>IDENTIFICATION</scope>
    <source>
        <strain evidence="3">15085-1641.00</strain>
        <tissue evidence="3">Whole body</tissue>
    </source>
</reference>
<feature type="compositionally biased region" description="Basic residues" evidence="1">
    <location>
        <begin position="571"/>
        <end position="586"/>
    </location>
</feature>
<sequence length="724" mass="84549">MRNQQKSPFRSNESRSLKANKQSINMNQVENNKNKKVLDELKTQSKATRSEMIKCKDLTPYDVMRMNNCKTFHFLKSETYPNIRPPVSQCSNAESVNWLLSSIEDYDCGRYFNMENDDVMDVWKKTLDKRTLGCYGVSSANTQREAIEFDKALSKSIKKATAVKPTAVMPGAPPPANIPYSEEVCSPFVLNRQLLQEKLQGMPTIQRKINASEAFRMLYCSSPTERKYPFAHDEPRIPLTTTLDMDRPVPQQKHGIRRKYKYCELQCGIPQNECTDYEWMKYKQDPKAYDKHFKIGTQQMNKPDHEPRDYDELYEQLVSCFEKYDKEDLLCKIYKTCCMPAKDTISETIGGDHTPSRAPQGSRQKINFPAKDLNQEDKRKTGHTTSTDHTDQTGQTGQTGNTGHTGHTRRTSDEKSNKDKSPMLDNSDKETLERDEFEKSHQNKEKLRKQKIKNDKTDDQNLETTTREKRQKTEHKKRDKVNKKVDKKVDKIMDNFEDKKVNKKVNKIDDKNVDKMRNTIEDKTDEDFKSNSSSITKTIDIAPEVPESSKPFQSDTEKPQHKYKPKTEQNRHHKKNKGHPKPHKSINKLNDVTTCKKPSLDCPCEICKFMKRRQTESDSPFISQMKREEKRRQLLEYYRIRCYREQQKCRSHECRAPQHKCDPIVCDTFFCKNPNIAKYCDCLKAMQDLQKLLGPKHNIINNELIFNLEDLRSRICQRLCDCVS</sequence>
<feature type="compositionally biased region" description="Basic and acidic residues" evidence="1">
    <location>
        <begin position="410"/>
        <end position="445"/>
    </location>
</feature>
<feature type="region of interest" description="Disordered" evidence="1">
    <location>
        <begin position="1"/>
        <end position="34"/>
    </location>
</feature>
<feature type="region of interest" description="Disordered" evidence="1">
    <location>
        <begin position="347"/>
        <end position="487"/>
    </location>
</feature>
<dbReference type="KEGG" id="dhe:111596119"/>
<dbReference type="OMA" id="RMCHREY"/>
<evidence type="ECO:0000313" key="3">
    <source>
        <dbReference type="RefSeq" id="XP_023165956.2"/>
    </source>
</evidence>